<dbReference type="SUPFAM" id="SSF47823">
    <property type="entry name" value="lambda integrase-like, N-terminal domain"/>
    <property type="match status" value="1"/>
</dbReference>
<dbReference type="AlphaFoldDB" id="A0A8D8SSL0"/>
<dbReference type="InterPro" id="IPR013762">
    <property type="entry name" value="Integrase-like_cat_sf"/>
</dbReference>
<dbReference type="PROSITE" id="PS51898">
    <property type="entry name" value="TYR_RECOMBINASE"/>
    <property type="match status" value="1"/>
</dbReference>
<name>A0A8D8SSL0_9HEMI</name>
<feature type="compositionally biased region" description="Low complexity" evidence="3">
    <location>
        <begin position="372"/>
        <end position="387"/>
    </location>
</feature>
<accession>A0A8D8SSL0</accession>
<dbReference type="EMBL" id="HBUF01235493">
    <property type="protein sequence ID" value="CAG6675076.1"/>
    <property type="molecule type" value="Transcribed_RNA"/>
</dbReference>
<evidence type="ECO:0000259" key="4">
    <source>
        <dbReference type="PROSITE" id="PS51898"/>
    </source>
</evidence>
<protein>
    <recommendedName>
        <fullName evidence="4">Tyr recombinase domain-containing protein</fullName>
    </recommendedName>
</protein>
<organism evidence="5">
    <name type="scientific">Cacopsylla melanoneura</name>
    <dbReference type="NCBI Taxonomy" id="428564"/>
    <lineage>
        <taxon>Eukaryota</taxon>
        <taxon>Metazoa</taxon>
        <taxon>Ecdysozoa</taxon>
        <taxon>Arthropoda</taxon>
        <taxon>Hexapoda</taxon>
        <taxon>Insecta</taxon>
        <taxon>Pterygota</taxon>
        <taxon>Neoptera</taxon>
        <taxon>Paraneoptera</taxon>
        <taxon>Hemiptera</taxon>
        <taxon>Sternorrhyncha</taxon>
        <taxon>Psylloidea</taxon>
        <taxon>Psyllidae</taxon>
        <taxon>Psyllinae</taxon>
        <taxon>Cacopsylla</taxon>
    </lineage>
</organism>
<keyword evidence="2" id="KW-0233">DNA recombination</keyword>
<dbReference type="PANTHER" id="PTHR35617">
    <property type="entry name" value="PHAGE_INTEGRASE DOMAIN-CONTAINING PROTEIN"/>
    <property type="match status" value="1"/>
</dbReference>
<dbReference type="InterPro" id="IPR011010">
    <property type="entry name" value="DNA_brk_join_enz"/>
</dbReference>
<dbReference type="Gene3D" id="1.10.443.10">
    <property type="entry name" value="Intergrase catalytic core"/>
    <property type="match status" value="1"/>
</dbReference>
<dbReference type="InterPro" id="IPR010998">
    <property type="entry name" value="Integrase_recombinase_N"/>
</dbReference>
<feature type="compositionally biased region" description="Low complexity" evidence="3">
    <location>
        <begin position="332"/>
        <end position="349"/>
    </location>
</feature>
<dbReference type="PANTHER" id="PTHR35617:SF3">
    <property type="entry name" value="CORE-BINDING (CB) DOMAIN-CONTAINING PROTEIN"/>
    <property type="match status" value="1"/>
</dbReference>
<evidence type="ECO:0000256" key="3">
    <source>
        <dbReference type="SAM" id="MobiDB-lite"/>
    </source>
</evidence>
<keyword evidence="1" id="KW-0238">DNA-binding</keyword>
<evidence type="ECO:0000256" key="2">
    <source>
        <dbReference type="ARBA" id="ARBA00023172"/>
    </source>
</evidence>
<dbReference type="GO" id="GO:0015074">
    <property type="term" value="P:DNA integration"/>
    <property type="evidence" value="ECO:0007669"/>
    <property type="project" value="InterPro"/>
</dbReference>
<dbReference type="EMBL" id="HBUF01235492">
    <property type="protein sequence ID" value="CAG6675068.1"/>
    <property type="molecule type" value="Transcribed_RNA"/>
</dbReference>
<dbReference type="SUPFAM" id="SSF56349">
    <property type="entry name" value="DNA breaking-rejoining enzymes"/>
    <property type="match status" value="1"/>
</dbReference>
<feature type="domain" description="Tyr recombinase" evidence="4">
    <location>
        <begin position="518"/>
        <end position="724"/>
    </location>
</feature>
<evidence type="ECO:0000313" key="5">
    <source>
        <dbReference type="EMBL" id="CAG6675068.1"/>
    </source>
</evidence>
<reference evidence="5" key="1">
    <citation type="submission" date="2021-05" db="EMBL/GenBank/DDBJ databases">
        <authorList>
            <person name="Alioto T."/>
            <person name="Alioto T."/>
            <person name="Gomez Garrido J."/>
        </authorList>
    </citation>
    <scope>NUCLEOTIDE SEQUENCE</scope>
</reference>
<dbReference type="GO" id="GO:0006310">
    <property type="term" value="P:DNA recombination"/>
    <property type="evidence" value="ECO:0007669"/>
    <property type="project" value="UniProtKB-KW"/>
</dbReference>
<feature type="compositionally biased region" description="Low complexity" evidence="3">
    <location>
        <begin position="111"/>
        <end position="126"/>
    </location>
</feature>
<dbReference type="Gene3D" id="1.10.150.130">
    <property type="match status" value="1"/>
</dbReference>
<feature type="region of interest" description="Disordered" evidence="3">
    <location>
        <begin position="96"/>
        <end position="144"/>
    </location>
</feature>
<dbReference type="InterPro" id="IPR002104">
    <property type="entry name" value="Integrase_catalytic"/>
</dbReference>
<evidence type="ECO:0000256" key="1">
    <source>
        <dbReference type="ARBA" id="ARBA00023125"/>
    </source>
</evidence>
<dbReference type="GO" id="GO:0003677">
    <property type="term" value="F:DNA binding"/>
    <property type="evidence" value="ECO:0007669"/>
    <property type="project" value="UniProtKB-KW"/>
</dbReference>
<dbReference type="EMBL" id="HBUF01235491">
    <property type="protein sequence ID" value="CAG6675060.1"/>
    <property type="molecule type" value="Transcribed_RNA"/>
</dbReference>
<sequence>MRHCASGPSSLCDSDSELLRLDSESPEVPDYSFPSSQVSGHHVEYREQPCLVAPRVDKISLPAVAIPPLSSDMVSEVCPVSYRLFKLRCLCNSSGAPASPKDSACASKIVSPQSSSSSSNSPSRSSGNQMVVGKPGSVCSSPSSYQKDLRVNRCVQLGMGGDDFGGSPQSEMDQGARVMAHKPQGTVWGSSCNPAKPGPFNQSFLDSPIRQSDGLCLYQEAGGASLCFSPPRDREASQSLPFPQHHHKAILHSGCFKHPGGQVIPPVQSPRLASQTLDYLKDISEVGNTGNRPVRFKQVEGNSQLCVNSSRRCSRGLHRCLFSSLEFQPRLGLPSPSSDSPGSSLPEPGVGLLPTGGSQMEEGVLEGGLEGPGLSASLGHSESSCSSGRPVNELSPSLSGRAGFRSLEDTGWSRLVEGWTDQDKALLLAAWRPSTRATYSRPWTRWTSWASSNSIDPFSPSPQDLARFLAFLHSSEHLALPTIHLHKSVVVTLSDPSRSSFLSSHPLVSRMLKAVAASRPPKQTRFVWEVSTLLNWISSHPPNELSFFELSRHLALLLLLSSGRRVHDLTLLHCDPSHLQVEEDFVLLWPGFGSKTDSSSFRQSGWRFSASQSLIWNVPHWLRVFLRARGARCGNVNINALFISTLRQVRPASRSIIAGWVNTALEAAGISAPAGSVRSAVNSSLARANLPLDVILARGNWRSSDTFLKHYYRPTPSQPSNSLVAVPLVLPFEPVS</sequence>
<proteinExistence type="predicted"/>
<feature type="region of interest" description="Disordered" evidence="3">
    <location>
        <begin position="332"/>
        <end position="400"/>
    </location>
</feature>